<dbReference type="SUPFAM" id="SSF54814">
    <property type="entry name" value="Prokaryotic type KH domain (KH-domain type II)"/>
    <property type="match status" value="1"/>
</dbReference>
<dbReference type="NCBIfam" id="NF000908">
    <property type="entry name" value="PRK00089.1"/>
    <property type="match status" value="1"/>
</dbReference>
<evidence type="ECO:0000259" key="5">
    <source>
        <dbReference type="PROSITE" id="PS50823"/>
    </source>
</evidence>
<dbReference type="PROSITE" id="PS50823">
    <property type="entry name" value="KH_TYPE_2"/>
    <property type="match status" value="1"/>
</dbReference>
<dbReference type="InterPro" id="IPR030388">
    <property type="entry name" value="G_ERA_dom"/>
</dbReference>
<dbReference type="Gene3D" id="3.30.300.20">
    <property type="match status" value="1"/>
</dbReference>
<evidence type="ECO:0000256" key="4">
    <source>
        <dbReference type="ARBA" id="ARBA00023134"/>
    </source>
</evidence>
<keyword evidence="3" id="KW-0694">RNA-binding</keyword>
<dbReference type="NCBIfam" id="TIGR00231">
    <property type="entry name" value="small_GTP"/>
    <property type="match status" value="1"/>
</dbReference>
<evidence type="ECO:0000259" key="6">
    <source>
        <dbReference type="PROSITE" id="PS51713"/>
    </source>
</evidence>
<dbReference type="GO" id="GO:0019843">
    <property type="term" value="F:rRNA binding"/>
    <property type="evidence" value="ECO:0007669"/>
    <property type="project" value="TreeGrafter"/>
</dbReference>
<protein>
    <submittedName>
        <fullName evidence="7">GTP-binding protein Era</fullName>
    </submittedName>
</protein>
<dbReference type="AlphaFoldDB" id="A0A1W1BEB9"/>
<name>A0A1W1BEB9_9ZZZZ</name>
<dbReference type="Gene3D" id="3.40.50.300">
    <property type="entry name" value="P-loop containing nucleotide triphosphate hydrolases"/>
    <property type="match status" value="1"/>
</dbReference>
<dbReference type="InterPro" id="IPR005662">
    <property type="entry name" value="GTPase_Era-like"/>
</dbReference>
<dbReference type="Pfam" id="PF07650">
    <property type="entry name" value="KH_2"/>
    <property type="match status" value="1"/>
</dbReference>
<dbReference type="CDD" id="cd22534">
    <property type="entry name" value="KH-II_Era"/>
    <property type="match status" value="1"/>
</dbReference>
<evidence type="ECO:0000256" key="3">
    <source>
        <dbReference type="ARBA" id="ARBA00022884"/>
    </source>
</evidence>
<feature type="domain" description="Era-type G" evidence="6">
    <location>
        <begin position="13"/>
        <end position="185"/>
    </location>
</feature>
<dbReference type="InterPro" id="IPR004044">
    <property type="entry name" value="KH_dom_type_2"/>
</dbReference>
<dbReference type="InterPro" id="IPR027417">
    <property type="entry name" value="P-loop_NTPase"/>
</dbReference>
<dbReference type="InterPro" id="IPR015946">
    <property type="entry name" value="KH_dom-like_a/b"/>
</dbReference>
<dbReference type="SUPFAM" id="SSF52540">
    <property type="entry name" value="P-loop containing nucleoside triphosphate hydrolases"/>
    <property type="match status" value="1"/>
</dbReference>
<keyword evidence="4" id="KW-0342">GTP-binding</keyword>
<dbReference type="Pfam" id="PF01926">
    <property type="entry name" value="MMR_HSR1"/>
    <property type="match status" value="1"/>
</dbReference>
<dbReference type="GO" id="GO:0005525">
    <property type="term" value="F:GTP binding"/>
    <property type="evidence" value="ECO:0007669"/>
    <property type="project" value="UniProtKB-KW"/>
</dbReference>
<keyword evidence="2" id="KW-0547">Nucleotide-binding</keyword>
<dbReference type="PROSITE" id="PS51713">
    <property type="entry name" value="G_ERA"/>
    <property type="match status" value="1"/>
</dbReference>
<dbReference type="NCBIfam" id="TIGR00436">
    <property type="entry name" value="era"/>
    <property type="match status" value="1"/>
</dbReference>
<dbReference type="GO" id="GO:0043024">
    <property type="term" value="F:ribosomal small subunit binding"/>
    <property type="evidence" value="ECO:0007669"/>
    <property type="project" value="TreeGrafter"/>
</dbReference>
<dbReference type="GO" id="GO:0005829">
    <property type="term" value="C:cytosol"/>
    <property type="evidence" value="ECO:0007669"/>
    <property type="project" value="TreeGrafter"/>
</dbReference>
<dbReference type="InterPro" id="IPR006073">
    <property type="entry name" value="GTP-bd"/>
</dbReference>
<dbReference type="PANTHER" id="PTHR42698">
    <property type="entry name" value="GTPASE ERA"/>
    <property type="match status" value="1"/>
</dbReference>
<accession>A0A1W1BEB9</accession>
<reference evidence="7" key="1">
    <citation type="submission" date="2016-10" db="EMBL/GenBank/DDBJ databases">
        <authorList>
            <person name="de Groot N.N."/>
        </authorList>
    </citation>
    <scope>NUCLEOTIDE SEQUENCE</scope>
</reference>
<sequence length="308" mass="35285">MMFEHEKEEIDTKAGFVAVVGRPNAGKSTLLNHVVGEKLAMVSKKAQATRKRMNIIVMHEDMYGKESQIIFVDTPGIHEKEKLLNQFMMDEVMKAIGDADLIVFLAPITDKLTEYEKFLKMSERKGVKHIVLLTKMDHVKQGDVLKKLGEYQKYQDKFEAIIPFSVNKKVGKRQLLDEISKHLPISPFLFDTEILTTDNIRDIYKELIRESIFENLSDEIPYESDVTIEKIDETDTLDTVYATIVVEKDTQKGMIVGQKGEGIKRVGKSARQQMEIFSGKKIFLDLHVSVKRGWSKNRDGLEELGYIL</sequence>
<comment type="similarity">
    <text evidence="1">Belongs to the TRAFAC class TrmE-Era-EngA-EngB-Septin-like GTPase superfamily. Era GTPase family.</text>
</comment>
<dbReference type="HAMAP" id="MF_00367">
    <property type="entry name" value="GTPase_Era"/>
    <property type="match status" value="1"/>
</dbReference>
<dbReference type="InterPro" id="IPR005225">
    <property type="entry name" value="Small_GTP-bd"/>
</dbReference>
<evidence type="ECO:0000256" key="1">
    <source>
        <dbReference type="ARBA" id="ARBA00007921"/>
    </source>
</evidence>
<dbReference type="CDD" id="cd04163">
    <property type="entry name" value="Era"/>
    <property type="match status" value="1"/>
</dbReference>
<evidence type="ECO:0000256" key="2">
    <source>
        <dbReference type="ARBA" id="ARBA00022741"/>
    </source>
</evidence>
<evidence type="ECO:0000313" key="7">
    <source>
        <dbReference type="EMBL" id="SFV51910.1"/>
    </source>
</evidence>
<dbReference type="PANTHER" id="PTHR42698:SF1">
    <property type="entry name" value="GTPASE ERA, MITOCHONDRIAL"/>
    <property type="match status" value="1"/>
</dbReference>
<dbReference type="GO" id="GO:0000028">
    <property type="term" value="P:ribosomal small subunit assembly"/>
    <property type="evidence" value="ECO:0007669"/>
    <property type="project" value="TreeGrafter"/>
</dbReference>
<gene>
    <name evidence="7" type="ORF">MNB_SV-3-903</name>
</gene>
<proteinExistence type="inferred from homology"/>
<dbReference type="EMBL" id="FPHI01000004">
    <property type="protein sequence ID" value="SFV51910.1"/>
    <property type="molecule type" value="Genomic_DNA"/>
</dbReference>
<dbReference type="InterPro" id="IPR009019">
    <property type="entry name" value="KH_sf_prok-type"/>
</dbReference>
<organism evidence="7">
    <name type="scientific">hydrothermal vent metagenome</name>
    <dbReference type="NCBI Taxonomy" id="652676"/>
    <lineage>
        <taxon>unclassified sequences</taxon>
        <taxon>metagenomes</taxon>
        <taxon>ecological metagenomes</taxon>
    </lineage>
</organism>
<feature type="domain" description="KH type-2" evidence="5">
    <location>
        <begin position="208"/>
        <end position="292"/>
    </location>
</feature>